<dbReference type="EMBL" id="CAJVPT010021320">
    <property type="protein sequence ID" value="CAG8654539.1"/>
    <property type="molecule type" value="Genomic_DNA"/>
</dbReference>
<dbReference type="Proteomes" id="UP000789525">
    <property type="component" value="Unassembled WGS sequence"/>
</dbReference>
<accession>A0ACA9NH87</accession>
<name>A0ACA9NH87_9GLOM</name>
<gene>
    <name evidence="1" type="ORF">ACOLOM_LOCUS8357</name>
</gene>
<evidence type="ECO:0000313" key="2">
    <source>
        <dbReference type="Proteomes" id="UP000789525"/>
    </source>
</evidence>
<comment type="caution">
    <text evidence="1">The sequence shown here is derived from an EMBL/GenBank/DDBJ whole genome shotgun (WGS) entry which is preliminary data.</text>
</comment>
<keyword evidence="2" id="KW-1185">Reference proteome</keyword>
<evidence type="ECO:0000313" key="1">
    <source>
        <dbReference type="EMBL" id="CAG8654539.1"/>
    </source>
</evidence>
<reference evidence="1" key="1">
    <citation type="submission" date="2021-06" db="EMBL/GenBank/DDBJ databases">
        <authorList>
            <person name="Kallberg Y."/>
            <person name="Tangrot J."/>
            <person name="Rosling A."/>
        </authorList>
    </citation>
    <scope>NUCLEOTIDE SEQUENCE</scope>
    <source>
        <strain evidence="1">CL356</strain>
    </source>
</reference>
<organism evidence="1 2">
    <name type="scientific">Acaulospora colombiana</name>
    <dbReference type="NCBI Taxonomy" id="27376"/>
    <lineage>
        <taxon>Eukaryota</taxon>
        <taxon>Fungi</taxon>
        <taxon>Fungi incertae sedis</taxon>
        <taxon>Mucoromycota</taxon>
        <taxon>Glomeromycotina</taxon>
        <taxon>Glomeromycetes</taxon>
        <taxon>Diversisporales</taxon>
        <taxon>Acaulosporaceae</taxon>
        <taxon>Acaulospora</taxon>
    </lineage>
</organism>
<feature type="non-terminal residue" evidence="1">
    <location>
        <position position="1"/>
    </location>
</feature>
<proteinExistence type="predicted"/>
<protein>
    <submittedName>
        <fullName evidence="1">12760_t:CDS:1</fullName>
    </submittedName>
</protein>
<sequence length="471" mass="51847">PLPVPPNSAVSTPSRDPGLFGEYIYYYTMPNNEGTPADDLPEDQAQALPCISTLKLKLNSNYSENRSITGSEGLRRIRFEQSAVGSSTDGLSYSHSTCYSCNSKSERMSDLEGDNHQRDSTSLLSYNSTRDIKQFVKEVNGREKQSVALVIAMGGLYPCPDVIEAILDPTDGLSKYILDIGQSKDPSIILSRLICIQDVELVPAVLGVDVAPPPMDTGVLPPNLQFEIDDINLGLSHFYDQYDVVHVRCVSGGIKDMDRTIVEYQKCLKPGGVLLIIEGDYNIHETKEKPARLKRLPGDPDVSGVCDNGSWLRRMVLEACVACGIAGSCVHRSSELIDLGLWDYPLMDPETARAGGLYLPIGPWAKGDDLPAPSLPKRSGRSSPLETPPLTPIRLSSPPISPELKDFCRPPGHRYPAIEIFTTAEEARKAREKRQLNVGELPEMMVERNWRLMQQQIHQPLSTDATSVTSP</sequence>